<feature type="region of interest" description="Disordered" evidence="10">
    <location>
        <begin position="149"/>
        <end position="181"/>
    </location>
</feature>
<dbReference type="RefSeq" id="XP_038048491.1">
    <property type="nucleotide sequence ID" value="XM_038192563.1"/>
</dbReference>
<dbReference type="SMART" id="SM00534">
    <property type="entry name" value="MUTSac"/>
    <property type="match status" value="1"/>
</dbReference>
<evidence type="ECO:0000256" key="10">
    <source>
        <dbReference type="SAM" id="MobiDB-lite"/>
    </source>
</evidence>
<dbReference type="InterPro" id="IPR027417">
    <property type="entry name" value="P-loop_NTPase"/>
</dbReference>
<dbReference type="InterPro" id="IPR045076">
    <property type="entry name" value="MutS"/>
</dbReference>
<dbReference type="GO" id="GO:0030983">
    <property type="term" value="F:mismatched DNA binding"/>
    <property type="evidence" value="ECO:0007669"/>
    <property type="project" value="InterPro"/>
</dbReference>
<dbReference type="Pfam" id="PF00488">
    <property type="entry name" value="MutS_V"/>
    <property type="match status" value="1"/>
</dbReference>
<dbReference type="GeneID" id="119722442"/>
<keyword evidence="3" id="KW-0227">DNA damage</keyword>
<keyword evidence="4" id="KW-0067">ATP-binding</keyword>
<evidence type="ECO:0000256" key="6">
    <source>
        <dbReference type="ARBA" id="ARBA00023204"/>
    </source>
</evidence>
<dbReference type="CDD" id="cd03281">
    <property type="entry name" value="ABC_MSH5_euk"/>
    <property type="match status" value="1"/>
</dbReference>
<evidence type="ECO:0000256" key="1">
    <source>
        <dbReference type="ARBA" id="ARBA00006271"/>
    </source>
</evidence>
<organism evidence="12 13">
    <name type="scientific">Patiria miniata</name>
    <name type="common">Bat star</name>
    <name type="synonym">Asterina miniata</name>
    <dbReference type="NCBI Taxonomy" id="46514"/>
    <lineage>
        <taxon>Eukaryota</taxon>
        <taxon>Metazoa</taxon>
        <taxon>Echinodermata</taxon>
        <taxon>Eleutherozoa</taxon>
        <taxon>Asterozoa</taxon>
        <taxon>Asteroidea</taxon>
        <taxon>Valvatacea</taxon>
        <taxon>Valvatida</taxon>
        <taxon>Asterinidae</taxon>
        <taxon>Patiria</taxon>
    </lineage>
</organism>
<evidence type="ECO:0000313" key="13">
    <source>
        <dbReference type="Proteomes" id="UP000887568"/>
    </source>
</evidence>
<dbReference type="InterPro" id="IPR000432">
    <property type="entry name" value="DNA_mismatch_repair_MutS_C"/>
</dbReference>
<dbReference type="Gene3D" id="3.40.50.300">
    <property type="entry name" value="P-loop containing nucleotide triphosphate hydrolases"/>
    <property type="match status" value="1"/>
</dbReference>
<dbReference type="OrthoDB" id="29596at2759"/>
<dbReference type="PROSITE" id="PS00486">
    <property type="entry name" value="DNA_MISMATCH_REPAIR_2"/>
    <property type="match status" value="1"/>
</dbReference>
<name>A0A913ZBS0_PATMI</name>
<dbReference type="Pfam" id="PF05192">
    <property type="entry name" value="MutS_III"/>
    <property type="match status" value="1"/>
</dbReference>
<keyword evidence="6" id="KW-0234">DNA repair</keyword>
<feature type="compositionally biased region" description="Polar residues" evidence="10">
    <location>
        <begin position="14"/>
        <end position="41"/>
    </location>
</feature>
<feature type="compositionally biased region" description="Low complexity" evidence="10">
    <location>
        <begin position="1"/>
        <end position="13"/>
    </location>
</feature>
<dbReference type="SMART" id="SM00533">
    <property type="entry name" value="MUTSd"/>
    <property type="match status" value="1"/>
</dbReference>
<dbReference type="GO" id="GO:0006298">
    <property type="term" value="P:mismatch repair"/>
    <property type="evidence" value="ECO:0007669"/>
    <property type="project" value="InterPro"/>
</dbReference>
<dbReference type="PANTHER" id="PTHR11361:SF20">
    <property type="entry name" value="MUTS PROTEIN HOMOLOG 5"/>
    <property type="match status" value="1"/>
</dbReference>
<feature type="compositionally biased region" description="Polar residues" evidence="10">
    <location>
        <begin position="150"/>
        <end position="167"/>
    </location>
</feature>
<dbReference type="FunFam" id="3.40.50.300:FF:000820">
    <property type="entry name" value="MutS homolog 5 (E. coli)"/>
    <property type="match status" value="1"/>
</dbReference>
<dbReference type="EnsemblMetazoa" id="XM_038192563.1">
    <property type="protein sequence ID" value="XP_038048491.1"/>
    <property type="gene ID" value="LOC119722442"/>
</dbReference>
<evidence type="ECO:0000256" key="8">
    <source>
        <dbReference type="ARBA" id="ARBA00057350"/>
    </source>
</evidence>
<dbReference type="AlphaFoldDB" id="A0A913ZBS0"/>
<dbReference type="InterPro" id="IPR007696">
    <property type="entry name" value="DNA_mismatch_repair_MutS_core"/>
</dbReference>
<sequence>MASSISSHRALSSCTSTSDARPHHQPSSTVTAPPFSTTSHLDLSADDSFNEQSIGRVFGSRAGDQPGLQIDGEEDENQTHLSVVWHGGQLGAAYYDGETAEIHMMRDSAEPDTFTLLKQVFHQVQPKFIVTSATADERFLKAVKDLQGGKDTTSTVGDIRQTSSVSGPGTDGEPDSSMGDNQLQLLPSLDYTLEVCKRRILAMSLPSIPEHFTEEDRTIFFSSLIPFDCLCMVRAVGGLLKYLEKRRVGVELEGYNVRVPVLSIRMFSLEHIVSVDENTYSALQIFQKERHPSAYKSAGSGAKEGLSLFGILNKTKSVVGSKLMRVWFMRPSCDLALLTQRQNAIAFFLASVNTEVTSTLQECLKQVKNVARILKQMRQAQASVGDWQALYKTTYNAINIGDICRAQRADIEIFKKIARGFTEDLHYIASVISKIVDFDESAAQNRFVVKSNVDAELDHRKRTYNGLPDLMTQVAREELNRLSSDIEECNVIYLPQLGYLLAISCTSKMQQEKDFSVPGLEFVFLSNNMVHYKSASTKALDVKLGDTQCEITDLETQIMHRLQNSILERSEVLFTVMQHAAELDCLLSFAAAAKDQNYTRPDLTEDNIIHITGGRHPLQELCVSPFVPNDTYSGGKFGKMKFLTGPNASGKSVYLKQAGVIAFMSHIGSFVPAEGATIGMLDGIYTRVQTLESVSIGLSTFMLDINQMALALNNATAKSLVIVDEFGKGTEAVDGIALLCASLKHWLGRGTLCPHVLVSSHFHSIVKQSLLPQSQELTYQTMEVLQNGDEMVFLYQLIEGHADHSYASHIAAQAGLPEELLKRGKQVTDLLAQSKPIHRVNAESIDSQFQKCQDIADVFLKLDLEHTNVTEFLRDKILPNSQ</sequence>
<dbReference type="SUPFAM" id="SSF48334">
    <property type="entry name" value="DNA repair protein MutS, domain III"/>
    <property type="match status" value="1"/>
</dbReference>
<dbReference type="GO" id="GO:0140664">
    <property type="term" value="F:ATP-dependent DNA damage sensor activity"/>
    <property type="evidence" value="ECO:0007669"/>
    <property type="project" value="InterPro"/>
</dbReference>
<protein>
    <recommendedName>
        <fullName evidence="9">MutS protein homolog 5</fullName>
    </recommendedName>
</protein>
<dbReference type="InterPro" id="IPR036187">
    <property type="entry name" value="DNA_mismatch_repair_MutS_sf"/>
</dbReference>
<evidence type="ECO:0000256" key="2">
    <source>
        <dbReference type="ARBA" id="ARBA00022741"/>
    </source>
</evidence>
<dbReference type="Proteomes" id="UP000887568">
    <property type="component" value="Unplaced"/>
</dbReference>
<reference evidence="12" key="1">
    <citation type="submission" date="2022-11" db="UniProtKB">
        <authorList>
            <consortium name="EnsemblMetazoa"/>
        </authorList>
    </citation>
    <scope>IDENTIFICATION</scope>
</reference>
<evidence type="ECO:0000256" key="3">
    <source>
        <dbReference type="ARBA" id="ARBA00022763"/>
    </source>
</evidence>
<dbReference type="GO" id="GO:0005524">
    <property type="term" value="F:ATP binding"/>
    <property type="evidence" value="ECO:0007669"/>
    <property type="project" value="UniProtKB-KW"/>
</dbReference>
<evidence type="ECO:0000256" key="4">
    <source>
        <dbReference type="ARBA" id="ARBA00022840"/>
    </source>
</evidence>
<keyword evidence="2" id="KW-0547">Nucleotide-binding</keyword>
<evidence type="ECO:0000256" key="5">
    <source>
        <dbReference type="ARBA" id="ARBA00023125"/>
    </source>
</evidence>
<evidence type="ECO:0000256" key="9">
    <source>
        <dbReference type="ARBA" id="ARBA00071136"/>
    </source>
</evidence>
<evidence type="ECO:0000313" key="12">
    <source>
        <dbReference type="EnsemblMetazoa" id="XP_038048491.1"/>
    </source>
</evidence>
<keyword evidence="5" id="KW-0238">DNA-binding</keyword>
<proteinExistence type="inferred from homology"/>
<evidence type="ECO:0000256" key="7">
    <source>
        <dbReference type="ARBA" id="ARBA00023254"/>
    </source>
</evidence>
<dbReference type="GO" id="GO:0051026">
    <property type="term" value="P:chiasma assembly"/>
    <property type="evidence" value="ECO:0007669"/>
    <property type="project" value="TreeGrafter"/>
</dbReference>
<dbReference type="OMA" id="CSVYFMP"/>
<comment type="function">
    <text evidence="8">Involved in DNA mismatch repair and meiotic recombination processes. Facilitates crossovers between homologs during meiosis.</text>
</comment>
<dbReference type="Gene3D" id="1.10.1420.10">
    <property type="match status" value="1"/>
</dbReference>
<comment type="similarity">
    <text evidence="1">Belongs to the DNA mismatch repair MutS family.</text>
</comment>
<dbReference type="SUPFAM" id="SSF52540">
    <property type="entry name" value="P-loop containing nucleoside triphosphate hydrolases"/>
    <property type="match status" value="1"/>
</dbReference>
<feature type="region of interest" description="Disordered" evidence="10">
    <location>
        <begin position="1"/>
        <end position="43"/>
    </location>
</feature>
<keyword evidence="7" id="KW-0469">Meiosis</keyword>
<keyword evidence="13" id="KW-1185">Reference proteome</keyword>
<accession>A0A913ZBS0</accession>
<dbReference type="GO" id="GO:0005634">
    <property type="term" value="C:nucleus"/>
    <property type="evidence" value="ECO:0007669"/>
    <property type="project" value="TreeGrafter"/>
</dbReference>
<dbReference type="FunFam" id="1.10.1420.10:FF:000008">
    <property type="entry name" value="MutS homolog 5 (E. coli)"/>
    <property type="match status" value="1"/>
</dbReference>
<evidence type="ECO:0000259" key="11">
    <source>
        <dbReference type="PROSITE" id="PS00486"/>
    </source>
</evidence>
<feature type="domain" description="DNA mismatch repair proteins mutS family" evidence="11">
    <location>
        <begin position="719"/>
        <end position="735"/>
    </location>
</feature>
<dbReference type="PANTHER" id="PTHR11361">
    <property type="entry name" value="DNA MISMATCH REPAIR PROTEIN MUTS FAMILY MEMBER"/>
    <property type="match status" value="1"/>
</dbReference>